<dbReference type="AlphaFoldDB" id="D7FSX0"/>
<dbReference type="Proteomes" id="UP000002630">
    <property type="component" value="Unassembled WGS sequence"/>
</dbReference>
<feature type="region of interest" description="Disordered" evidence="1">
    <location>
        <begin position="195"/>
        <end position="226"/>
    </location>
</feature>
<dbReference type="OrthoDB" id="10446105at2759"/>
<evidence type="ECO:0000256" key="1">
    <source>
        <dbReference type="SAM" id="MobiDB-lite"/>
    </source>
</evidence>
<feature type="compositionally biased region" description="Polar residues" evidence="1">
    <location>
        <begin position="1023"/>
        <end position="1035"/>
    </location>
</feature>
<dbReference type="InParanoid" id="D7FSX0"/>
<sequence length="1035" mass="102443">MSPRVLLLLSVVLVHDVWLSAAQDSFLIVTSPESGDVFTAGDDVTVEWEASLDSSYFDITLLNDGNPVGDQLCDGGCLAPNGFLVVTLPDGLESGSAYSFLVGDRVEEVSSYGESETFEIVAAAVSSDTAAEDDGDTEVAAAAETGDDDSFNWIIVIVAVAAALAVVALGAVLCCCCKRRKNRVKGVEAATVAGSGTSDAAHGGGVVDRDTTGGGGGGMNGDLFASSGRGSSNGGASVSGLAELGALSPVHEESTEVVTRNPMISAMANGAQFHSTGGGSGKFNSTGGGSGKFNSTGGGSGKFHSTGGSSGKFNSTGGSSKFASLGGGSSNGGYGSARGGGEEEEEGGGMFADAEVVAELAAAAAKGADKKDGISVKRPGSGSGRWDRNGIKSPAWTRQKPAGAPTLIGQQSPGPVNAAEAEKKMAEAAVAGDPEPEAAAPAPLEDWMVSTRDSFSSRKSAEAAAFVAATEAGEGSVAGEESTGEKVEEPEDVGAATPRAPGAGEAPAFSPQSVDGISAKAFEQAEVVTSKLPVVKRPGMVVSEPECEVPKPALSARRLGGARKQSDYSWLLSASPSNVGKSGPISPSGSGDSPPQASHGRTDVTGPQAGGNTPLKGGRPTIVTGKPTIVTVASVTPAKTRRGPPSAPTVDQGPDFAAAPKHGGDLGEAPCGPEQRESAAAAAALRLPPKAQGTTPRRTPLRGASRGLNPATTPMAKSPRGPRVSKVVDVFEALTPKGVGGPSSSFGLSATPGRSRADPPTLGPDTPKAAGPSMLAPSPPGIPNAGHALTTPKPPGTVKGVTNPSGPALKKSTRAAAPEDMSKGGHPGGGGGGGDAGWATPVATPDRALRDCTPEFTARGDASKAGKTSGSPMDEGQFAWQLESPAGVDGLPSPMGSSGINALAVGKKGGRIIPAILGAANTPVTEVSPAVTPSTADIKAASHSVVSSGDSSIGAGWEMGSSFGSSRVAAFVADAQAEAAAEAHAAVVEAQAEAADEQAVEEELARAAAAGQGTAVRGAAATPSKTPSRGARSQH</sequence>
<keyword evidence="5" id="KW-1185">Reference proteome</keyword>
<organism evidence="4 5">
    <name type="scientific">Ectocarpus siliculosus</name>
    <name type="common">Brown alga</name>
    <name type="synonym">Conferva siliculosa</name>
    <dbReference type="NCBI Taxonomy" id="2880"/>
    <lineage>
        <taxon>Eukaryota</taxon>
        <taxon>Sar</taxon>
        <taxon>Stramenopiles</taxon>
        <taxon>Ochrophyta</taxon>
        <taxon>PX clade</taxon>
        <taxon>Phaeophyceae</taxon>
        <taxon>Ectocarpales</taxon>
        <taxon>Ectocarpaceae</taxon>
        <taxon>Ectocarpus</taxon>
    </lineage>
</organism>
<evidence type="ECO:0000313" key="5">
    <source>
        <dbReference type="Proteomes" id="UP000002630"/>
    </source>
</evidence>
<name>D7FSX0_ECTSI</name>
<dbReference type="EMBL" id="FN649760">
    <property type="protein sequence ID" value="CBJ31261.1"/>
    <property type="molecule type" value="Genomic_DNA"/>
</dbReference>
<feature type="compositionally biased region" description="Low complexity" evidence="1">
    <location>
        <begin position="1006"/>
        <end position="1022"/>
    </location>
</feature>
<feature type="region of interest" description="Disordered" evidence="1">
    <location>
        <begin position="545"/>
        <end position="723"/>
    </location>
</feature>
<feature type="compositionally biased region" description="Low complexity" evidence="1">
    <location>
        <begin position="427"/>
        <end position="445"/>
    </location>
</feature>
<feature type="compositionally biased region" description="Gly residues" evidence="1">
    <location>
        <begin position="325"/>
        <end position="339"/>
    </location>
</feature>
<feature type="compositionally biased region" description="Low complexity" evidence="1">
    <location>
        <begin position="462"/>
        <end position="481"/>
    </location>
</feature>
<feature type="compositionally biased region" description="Gly residues" evidence="1">
    <location>
        <begin position="276"/>
        <end position="301"/>
    </location>
</feature>
<keyword evidence="2" id="KW-0472">Membrane</keyword>
<evidence type="ECO:0000313" key="4">
    <source>
        <dbReference type="EMBL" id="CBJ31261.1"/>
    </source>
</evidence>
<keyword evidence="2" id="KW-0812">Transmembrane</keyword>
<keyword evidence="2" id="KW-1133">Transmembrane helix</keyword>
<feature type="compositionally biased region" description="Gly residues" evidence="1">
    <location>
        <begin position="202"/>
        <end position="220"/>
    </location>
</feature>
<evidence type="ECO:0000256" key="2">
    <source>
        <dbReference type="SAM" id="Phobius"/>
    </source>
</evidence>
<feature type="signal peptide" evidence="3">
    <location>
        <begin position="1"/>
        <end position="22"/>
    </location>
</feature>
<feature type="compositionally biased region" description="Low complexity" evidence="1">
    <location>
        <begin position="580"/>
        <end position="595"/>
    </location>
</feature>
<feature type="compositionally biased region" description="Low complexity" evidence="1">
    <location>
        <begin position="302"/>
        <end position="313"/>
    </location>
</feature>
<feature type="transmembrane region" description="Helical" evidence="2">
    <location>
        <begin position="153"/>
        <end position="176"/>
    </location>
</feature>
<gene>
    <name evidence="4" type="ORF">Esi_0241_0018</name>
</gene>
<proteinExistence type="predicted"/>
<accession>D7FSX0</accession>
<protein>
    <submittedName>
        <fullName evidence="4">Uncharacterized protein</fullName>
    </submittedName>
</protein>
<feature type="region of interest" description="Disordered" evidence="1">
    <location>
        <begin position="994"/>
        <end position="1035"/>
    </location>
</feature>
<evidence type="ECO:0000256" key="3">
    <source>
        <dbReference type="SAM" id="SignalP"/>
    </source>
</evidence>
<feature type="region of interest" description="Disordered" evidence="1">
    <location>
        <begin position="270"/>
        <end position="347"/>
    </location>
</feature>
<keyword evidence="3" id="KW-0732">Signal</keyword>
<feature type="region of interest" description="Disordered" evidence="1">
    <location>
        <begin position="735"/>
        <end position="842"/>
    </location>
</feature>
<feature type="region of interest" description="Disordered" evidence="1">
    <location>
        <begin position="372"/>
        <end position="512"/>
    </location>
</feature>
<feature type="chain" id="PRO_5003095450" evidence="3">
    <location>
        <begin position="23"/>
        <end position="1035"/>
    </location>
</feature>
<feature type="compositionally biased region" description="Gly residues" evidence="1">
    <location>
        <begin position="825"/>
        <end position="836"/>
    </location>
</feature>
<reference evidence="4 5" key="1">
    <citation type="journal article" date="2010" name="Nature">
        <title>The Ectocarpus genome and the independent evolution of multicellularity in brown algae.</title>
        <authorList>
            <person name="Cock J.M."/>
            <person name="Sterck L."/>
            <person name="Rouze P."/>
            <person name="Scornet D."/>
            <person name="Allen A.E."/>
            <person name="Amoutzias G."/>
            <person name="Anthouard V."/>
            <person name="Artiguenave F."/>
            <person name="Aury J.M."/>
            <person name="Badger J.H."/>
            <person name="Beszteri B."/>
            <person name="Billiau K."/>
            <person name="Bonnet E."/>
            <person name="Bothwell J.H."/>
            <person name="Bowler C."/>
            <person name="Boyen C."/>
            <person name="Brownlee C."/>
            <person name="Carrano C.J."/>
            <person name="Charrier B."/>
            <person name="Cho G.Y."/>
            <person name="Coelho S.M."/>
            <person name="Collen J."/>
            <person name="Corre E."/>
            <person name="Da Silva C."/>
            <person name="Delage L."/>
            <person name="Delaroque N."/>
            <person name="Dittami S.M."/>
            <person name="Doulbeau S."/>
            <person name="Elias M."/>
            <person name="Farnham G."/>
            <person name="Gachon C.M."/>
            <person name="Gschloessl B."/>
            <person name="Heesch S."/>
            <person name="Jabbari K."/>
            <person name="Jubin C."/>
            <person name="Kawai H."/>
            <person name="Kimura K."/>
            <person name="Kloareg B."/>
            <person name="Kupper F.C."/>
            <person name="Lang D."/>
            <person name="Le Bail A."/>
            <person name="Leblanc C."/>
            <person name="Lerouge P."/>
            <person name="Lohr M."/>
            <person name="Lopez P.J."/>
            <person name="Martens C."/>
            <person name="Maumus F."/>
            <person name="Michel G."/>
            <person name="Miranda-Saavedra D."/>
            <person name="Morales J."/>
            <person name="Moreau H."/>
            <person name="Motomura T."/>
            <person name="Nagasato C."/>
            <person name="Napoli C.A."/>
            <person name="Nelson D.R."/>
            <person name="Nyvall-Collen P."/>
            <person name="Peters A.F."/>
            <person name="Pommier C."/>
            <person name="Potin P."/>
            <person name="Poulain J."/>
            <person name="Quesneville H."/>
            <person name="Read B."/>
            <person name="Rensing S.A."/>
            <person name="Ritter A."/>
            <person name="Rousvoal S."/>
            <person name="Samanta M."/>
            <person name="Samson G."/>
            <person name="Schroeder D.C."/>
            <person name="Segurens B."/>
            <person name="Strittmatter M."/>
            <person name="Tonon T."/>
            <person name="Tregear J.W."/>
            <person name="Valentin K."/>
            <person name="von Dassow P."/>
            <person name="Yamagishi T."/>
            <person name="Van de Peer Y."/>
            <person name="Wincker P."/>
        </authorList>
    </citation>
    <scope>NUCLEOTIDE SEQUENCE [LARGE SCALE GENOMIC DNA]</scope>
    <source>
        <strain evidence="5">Ec32 / CCAP1310/4</strain>
    </source>
</reference>